<protein>
    <submittedName>
        <fullName evidence="1">Thiamine biosynthesis protein ThiS</fullName>
    </submittedName>
</protein>
<dbReference type="RefSeq" id="WP_111739070.1">
    <property type="nucleotide sequence ID" value="NZ_LR698987.1"/>
</dbReference>
<dbReference type="InterPro" id="IPR016155">
    <property type="entry name" value="Mopterin_synth/thiamin_S_b"/>
</dbReference>
<dbReference type="Pfam" id="PF02597">
    <property type="entry name" value="ThiS"/>
    <property type="match status" value="1"/>
</dbReference>
<organism evidence="1 2">
    <name type="scientific">Leminorella richardii</name>
    <dbReference type="NCBI Taxonomy" id="158841"/>
    <lineage>
        <taxon>Bacteria</taxon>
        <taxon>Pseudomonadati</taxon>
        <taxon>Pseudomonadota</taxon>
        <taxon>Gammaproteobacteria</taxon>
        <taxon>Enterobacterales</taxon>
        <taxon>Budviciaceae</taxon>
        <taxon>Leminorella</taxon>
    </lineage>
</organism>
<dbReference type="InterPro" id="IPR012675">
    <property type="entry name" value="Beta-grasp_dom_sf"/>
</dbReference>
<evidence type="ECO:0000313" key="2">
    <source>
        <dbReference type="Proteomes" id="UP000249005"/>
    </source>
</evidence>
<proteinExistence type="predicted"/>
<dbReference type="CDD" id="cd00565">
    <property type="entry name" value="Ubl_ThiS"/>
    <property type="match status" value="1"/>
</dbReference>
<dbReference type="OrthoDB" id="6388078at2"/>
<dbReference type="InterPro" id="IPR010035">
    <property type="entry name" value="Thi_S"/>
</dbReference>
<dbReference type="InterPro" id="IPR003749">
    <property type="entry name" value="ThiS/MoaD-like"/>
</dbReference>
<dbReference type="EMBL" id="LS483470">
    <property type="protein sequence ID" value="SQI35230.1"/>
    <property type="molecule type" value="Genomic_DNA"/>
</dbReference>
<gene>
    <name evidence="1" type="primary">thiS</name>
    <name evidence="1" type="ORF">NCTC12151_00408</name>
</gene>
<keyword evidence="2" id="KW-1185">Reference proteome</keyword>
<dbReference type="KEGG" id="lri:NCTC12151_00408"/>
<dbReference type="Gene3D" id="3.10.20.30">
    <property type="match status" value="1"/>
</dbReference>
<dbReference type="SUPFAM" id="SSF54285">
    <property type="entry name" value="MoaD/ThiS"/>
    <property type="match status" value="1"/>
</dbReference>
<reference evidence="1 2" key="1">
    <citation type="submission" date="2018-06" db="EMBL/GenBank/DDBJ databases">
        <authorList>
            <consortium name="Pathogen Informatics"/>
            <person name="Doyle S."/>
        </authorList>
    </citation>
    <scope>NUCLEOTIDE SEQUENCE [LARGE SCALE GENOMIC DNA]</scope>
    <source>
        <strain evidence="1 2">NCTC12151</strain>
    </source>
</reference>
<name>A0A2X4UQF7_9GAMM</name>
<sequence>MHITINDSPLELTEDVSLFDVLTRLNHPVQGVAVAVNHTIVPKTAWQTHQLHHGDSVLIFQAIAGG</sequence>
<dbReference type="NCBIfam" id="TIGR01683">
    <property type="entry name" value="thiS"/>
    <property type="match status" value="1"/>
</dbReference>
<dbReference type="Proteomes" id="UP000249005">
    <property type="component" value="Chromosome 1"/>
</dbReference>
<dbReference type="PANTHER" id="PTHR34472">
    <property type="entry name" value="SULFUR CARRIER PROTEIN THIS"/>
    <property type="match status" value="1"/>
</dbReference>
<accession>A0A2X4UQF7</accession>
<dbReference type="PANTHER" id="PTHR34472:SF1">
    <property type="entry name" value="SULFUR CARRIER PROTEIN THIS"/>
    <property type="match status" value="1"/>
</dbReference>
<evidence type="ECO:0000313" key="1">
    <source>
        <dbReference type="EMBL" id="SQI35230.1"/>
    </source>
</evidence>
<dbReference type="AlphaFoldDB" id="A0A2X4UQF7"/>